<accession>A0A0B8N3A1</accession>
<organism evidence="2 3">
    <name type="scientific">Nocardia seriolae</name>
    <dbReference type="NCBI Taxonomy" id="37332"/>
    <lineage>
        <taxon>Bacteria</taxon>
        <taxon>Bacillati</taxon>
        <taxon>Actinomycetota</taxon>
        <taxon>Actinomycetes</taxon>
        <taxon>Mycobacteriales</taxon>
        <taxon>Nocardiaceae</taxon>
        <taxon>Nocardia</taxon>
    </lineage>
</organism>
<dbReference type="EMBL" id="CP017839">
    <property type="protein sequence ID" value="APA96425.1"/>
    <property type="molecule type" value="Genomic_DNA"/>
</dbReference>
<keyword evidence="3" id="KW-1185">Reference proteome</keyword>
<reference evidence="1 4" key="3">
    <citation type="submission" date="2016-10" db="EMBL/GenBank/DDBJ databases">
        <title>Genome sequence of Nocardia seriolae strain EM150506, isolated from Anguila japonica.</title>
        <authorList>
            <person name="Han H.-J."/>
        </authorList>
    </citation>
    <scope>NUCLEOTIDE SEQUENCE [LARGE SCALE GENOMIC DNA]</scope>
    <source>
        <strain evidence="1 4">EM150506</strain>
    </source>
</reference>
<dbReference type="Proteomes" id="UP000037179">
    <property type="component" value="Unassembled WGS sequence"/>
</dbReference>
<dbReference type="AlphaFoldDB" id="A0A0B8N3A1"/>
<proteinExistence type="predicted"/>
<dbReference type="KEGG" id="nsr:NS506_02359"/>
<evidence type="ECO:0000313" key="2">
    <source>
        <dbReference type="EMBL" id="GAP28416.1"/>
    </source>
</evidence>
<dbReference type="Proteomes" id="UP000180166">
    <property type="component" value="Chromosome"/>
</dbReference>
<sequence>MNYRLRAVTSKSESNEVSIREYQYSTFPDIAEALRGYGVSLGADQLDAQASGGKWQTMVERGGSRIQLTVFPVASSRR</sequence>
<name>A0A0B8N3A1_9NOCA</name>
<evidence type="ECO:0000313" key="3">
    <source>
        <dbReference type="Proteomes" id="UP000037179"/>
    </source>
</evidence>
<gene>
    <name evidence="1" type="ORF">NS506_02359</name>
    <name evidence="2" type="ORF">NSK11_contig00036-0005</name>
</gene>
<dbReference type="RefSeq" id="WP_143161209.1">
    <property type="nucleotide sequence ID" value="NZ_AP017900.1"/>
</dbReference>
<reference evidence="3" key="1">
    <citation type="submission" date="2015-07" db="EMBL/GenBank/DDBJ databases">
        <title>Nocardia seriolae U-1 whole genome shotgun sequence.</title>
        <authorList>
            <person name="Imajoh M."/>
            <person name="Fukumoto Y."/>
            <person name="Sukeda M."/>
            <person name="Yamane J."/>
            <person name="Yamasaki K."/>
            <person name="Shimizu M."/>
            <person name="Ohnishi K."/>
            <person name="Oshima S."/>
        </authorList>
    </citation>
    <scope>NUCLEOTIDE SEQUENCE [LARGE SCALE GENOMIC DNA]</scope>
    <source>
        <strain evidence="3">U-1</strain>
    </source>
</reference>
<dbReference type="EMBL" id="BBYQ01000036">
    <property type="protein sequence ID" value="GAP28416.1"/>
    <property type="molecule type" value="Genomic_DNA"/>
</dbReference>
<dbReference type="GeneID" id="93373094"/>
<reference evidence="2 3" key="2">
    <citation type="journal article" date="2016" name="Genome Announc.">
        <title>Draft Genome Sequence of Erythromycin- and Oxytetracycline-Sensitive Nocardia seriolae Strain U-1 (NBRC 110359).</title>
        <authorList>
            <person name="Imajoh M."/>
            <person name="Sukeda M."/>
            <person name="Shimizu M."/>
            <person name="Yamane J."/>
            <person name="Ohnishi K."/>
            <person name="Oshima S."/>
        </authorList>
    </citation>
    <scope>NUCLEOTIDE SEQUENCE [LARGE SCALE GENOMIC DNA]</scope>
    <source>
        <strain evidence="2 3">U-1</strain>
    </source>
</reference>
<evidence type="ECO:0000313" key="4">
    <source>
        <dbReference type="Proteomes" id="UP000180166"/>
    </source>
</evidence>
<protein>
    <submittedName>
        <fullName evidence="2">Uncharacterized protein</fullName>
    </submittedName>
</protein>
<evidence type="ECO:0000313" key="1">
    <source>
        <dbReference type="EMBL" id="APA96425.1"/>
    </source>
</evidence>